<evidence type="ECO:0000256" key="7">
    <source>
        <dbReference type="ARBA" id="ARBA00022519"/>
    </source>
</evidence>
<dbReference type="PANTHER" id="PTHR44758:SF1">
    <property type="entry name" value="NAD(P) TRANSHYDROGENASE SUBUNIT BETA"/>
    <property type="match status" value="1"/>
</dbReference>
<feature type="transmembrane region" description="Helical" evidence="17">
    <location>
        <begin position="244"/>
        <end position="261"/>
    </location>
</feature>
<evidence type="ECO:0000256" key="4">
    <source>
        <dbReference type="ARBA" id="ARBA00012943"/>
    </source>
</evidence>
<dbReference type="GO" id="GO:0008750">
    <property type="term" value="F:proton-translocating NAD(P)+ transhydrogenase activity"/>
    <property type="evidence" value="ECO:0007669"/>
    <property type="project" value="UniProtKB-EC"/>
</dbReference>
<feature type="transmembrane region" description="Helical" evidence="17">
    <location>
        <begin position="193"/>
        <end position="213"/>
    </location>
</feature>
<dbReference type="InterPro" id="IPR029035">
    <property type="entry name" value="DHS-like_NAD/FAD-binding_dom"/>
</dbReference>
<feature type="transmembrane region" description="Helical" evidence="17">
    <location>
        <begin position="41"/>
        <end position="60"/>
    </location>
</feature>
<protein>
    <recommendedName>
        <fullName evidence="5">NAD(P) transhydrogenase subunit beta</fullName>
        <ecNumber evidence="4">7.1.1.1</ecNumber>
    </recommendedName>
    <alternativeName>
        <fullName evidence="15">Nicotinamide nucleotide transhydrogenase subunit beta</fullName>
    </alternativeName>
    <alternativeName>
        <fullName evidence="14">Pyridine nucleotide transhydrogenase subunit beta</fullName>
    </alternativeName>
</protein>
<evidence type="ECO:0000256" key="5">
    <source>
        <dbReference type="ARBA" id="ARBA00014581"/>
    </source>
</evidence>
<keyword evidence="7" id="KW-0997">Cell inner membrane</keyword>
<keyword evidence="10" id="KW-1278">Translocase</keyword>
<comment type="similarity">
    <text evidence="3">Belongs to the PNT beta subunit family.</text>
</comment>
<keyword evidence="9" id="KW-0521">NADP</keyword>
<feature type="transmembrane region" description="Helical" evidence="17">
    <location>
        <begin position="66"/>
        <end position="88"/>
    </location>
</feature>
<dbReference type="InterPro" id="IPR034300">
    <property type="entry name" value="PNTB-like"/>
</dbReference>
<feature type="transmembrane region" description="Helical" evidence="17">
    <location>
        <begin position="129"/>
        <end position="151"/>
    </location>
</feature>
<evidence type="ECO:0000259" key="18">
    <source>
        <dbReference type="Pfam" id="PF02233"/>
    </source>
</evidence>
<evidence type="ECO:0000256" key="14">
    <source>
        <dbReference type="ARBA" id="ARBA00030053"/>
    </source>
</evidence>
<gene>
    <name evidence="19" type="ORF">MNBD_ACTINO01-1522</name>
</gene>
<keyword evidence="12" id="KW-0520">NAD</keyword>
<name>A0A3B0SPA8_9ZZZZ</name>
<evidence type="ECO:0000256" key="12">
    <source>
        <dbReference type="ARBA" id="ARBA00023027"/>
    </source>
</evidence>
<keyword evidence="8 17" id="KW-0812">Transmembrane</keyword>
<comment type="subcellular location">
    <subcellularLocation>
        <location evidence="2">Cell inner membrane</location>
        <topology evidence="2">Multi-pass membrane protein</topology>
    </subcellularLocation>
</comment>
<proteinExistence type="inferred from homology"/>
<reference evidence="19" key="1">
    <citation type="submission" date="2018-06" db="EMBL/GenBank/DDBJ databases">
        <authorList>
            <person name="Zhirakovskaya E."/>
        </authorList>
    </citation>
    <scope>NUCLEOTIDE SEQUENCE</scope>
</reference>
<keyword evidence="13 17" id="KW-0472">Membrane</keyword>
<dbReference type="PIRSF" id="PIRSF000204">
    <property type="entry name" value="PNTB"/>
    <property type="match status" value="1"/>
</dbReference>
<evidence type="ECO:0000256" key="10">
    <source>
        <dbReference type="ARBA" id="ARBA00022967"/>
    </source>
</evidence>
<dbReference type="InterPro" id="IPR012136">
    <property type="entry name" value="NADH_DH_b"/>
</dbReference>
<evidence type="ECO:0000256" key="16">
    <source>
        <dbReference type="ARBA" id="ARBA00048202"/>
    </source>
</evidence>
<feature type="transmembrane region" description="Helical" evidence="17">
    <location>
        <begin position="163"/>
        <end position="187"/>
    </location>
</feature>
<evidence type="ECO:0000256" key="6">
    <source>
        <dbReference type="ARBA" id="ARBA00022475"/>
    </source>
</evidence>
<evidence type="ECO:0000313" key="19">
    <source>
        <dbReference type="EMBL" id="VAW04112.1"/>
    </source>
</evidence>
<evidence type="ECO:0000256" key="15">
    <source>
        <dbReference type="ARBA" id="ARBA00033258"/>
    </source>
</evidence>
<keyword evidence="19" id="KW-0560">Oxidoreductase</keyword>
<evidence type="ECO:0000256" key="9">
    <source>
        <dbReference type="ARBA" id="ARBA00022857"/>
    </source>
</evidence>
<sequence>MNELSFAEIVIALAYLAAGVIFIIGLKGLTSPRTARRGNRIAAVGMLVAILVVIFDLVAHDVVSAATAWGIVVAGMIVGGAIGAFLAIRVQMTDMPQLVAAFNGFGGGASALVAAEVIVSAEYSFSAEIGVTTALSLIIGAITLTGSFIAYAKLQGLIGGKPIAIPGGPATNAIIAVAALAASVLSITTGNVAGYWVATALALVLGVTAVLPIGGADMPVVISLLNSFSGLAAAMAGFTIGNQALIIGGALVGAAGLILTLDMSVAMNRSIPNILFSGFGGTVAGADEIGTKPVKRATPDDAAIALAYAQSVIVVPGYGLAVAQAQHAVRDLAAALEERDIEVHYAIHPVAGRMPGHMNVLLAEADISYDLLLDLDQSNPKFGQTDVVLVIGANDVINPAAKNDPDSPIYGMPILNVDEARTVIVVKRSLSPGFAGIDNPLFYEDGTMMFFSDAKAALEDTLAALGNL</sequence>
<accession>A0A3B0SPA8</accession>
<feature type="transmembrane region" description="Helical" evidence="17">
    <location>
        <begin position="220"/>
        <end position="238"/>
    </location>
</feature>
<feature type="transmembrane region" description="Helical" evidence="17">
    <location>
        <begin position="6"/>
        <end position="29"/>
    </location>
</feature>
<comment type="catalytic activity">
    <reaction evidence="16">
        <text>NAD(+) + NADPH + H(+)(in) = NADH + NADP(+) + H(+)(out)</text>
        <dbReference type="Rhea" id="RHEA:47992"/>
        <dbReference type="ChEBI" id="CHEBI:15378"/>
        <dbReference type="ChEBI" id="CHEBI:57540"/>
        <dbReference type="ChEBI" id="CHEBI:57783"/>
        <dbReference type="ChEBI" id="CHEBI:57945"/>
        <dbReference type="ChEBI" id="CHEBI:58349"/>
        <dbReference type="EC" id="7.1.1.1"/>
    </reaction>
</comment>
<dbReference type="EMBL" id="UOEI01000386">
    <property type="protein sequence ID" value="VAW04112.1"/>
    <property type="molecule type" value="Genomic_DNA"/>
</dbReference>
<keyword evidence="11 17" id="KW-1133">Transmembrane helix</keyword>
<dbReference type="EC" id="7.1.1.1" evidence="4"/>
<dbReference type="PANTHER" id="PTHR44758">
    <property type="entry name" value="NAD(P) TRANSHYDROGENASE SUBUNIT BETA"/>
    <property type="match status" value="1"/>
</dbReference>
<evidence type="ECO:0000256" key="3">
    <source>
        <dbReference type="ARBA" id="ARBA00007919"/>
    </source>
</evidence>
<keyword evidence="6" id="KW-1003">Cell membrane</keyword>
<evidence type="ECO:0000256" key="2">
    <source>
        <dbReference type="ARBA" id="ARBA00004429"/>
    </source>
</evidence>
<dbReference type="GO" id="GO:0005886">
    <property type="term" value="C:plasma membrane"/>
    <property type="evidence" value="ECO:0007669"/>
    <property type="project" value="UniProtKB-SubCell"/>
</dbReference>
<feature type="domain" description="NADP transhydrogenase beta-like" evidence="18">
    <location>
        <begin position="12"/>
        <end position="462"/>
    </location>
</feature>
<dbReference type="Pfam" id="PF02233">
    <property type="entry name" value="PNTB"/>
    <property type="match status" value="1"/>
</dbReference>
<comment type="function">
    <text evidence="1">The transhydrogenation between NADH and NADP is coupled to respiration and ATP hydrolysis and functions as a proton pump across the membrane.</text>
</comment>
<evidence type="ECO:0000256" key="17">
    <source>
        <dbReference type="SAM" id="Phobius"/>
    </source>
</evidence>
<dbReference type="Gene3D" id="3.40.50.1220">
    <property type="entry name" value="TPP-binding domain"/>
    <property type="match status" value="1"/>
</dbReference>
<evidence type="ECO:0000256" key="13">
    <source>
        <dbReference type="ARBA" id="ARBA00023136"/>
    </source>
</evidence>
<dbReference type="GO" id="GO:0050661">
    <property type="term" value="F:NADP binding"/>
    <property type="evidence" value="ECO:0007669"/>
    <property type="project" value="InterPro"/>
</dbReference>
<feature type="transmembrane region" description="Helical" evidence="17">
    <location>
        <begin position="100"/>
        <end position="123"/>
    </location>
</feature>
<dbReference type="SUPFAM" id="SSF52467">
    <property type="entry name" value="DHS-like NAD/FAD-binding domain"/>
    <property type="match status" value="1"/>
</dbReference>
<evidence type="ECO:0000256" key="1">
    <source>
        <dbReference type="ARBA" id="ARBA00003943"/>
    </source>
</evidence>
<dbReference type="AlphaFoldDB" id="A0A3B0SPA8"/>
<evidence type="ECO:0000256" key="8">
    <source>
        <dbReference type="ARBA" id="ARBA00022692"/>
    </source>
</evidence>
<organism evidence="19">
    <name type="scientific">hydrothermal vent metagenome</name>
    <dbReference type="NCBI Taxonomy" id="652676"/>
    <lineage>
        <taxon>unclassified sequences</taxon>
        <taxon>metagenomes</taxon>
        <taxon>ecological metagenomes</taxon>
    </lineage>
</organism>
<dbReference type="GO" id="GO:0016491">
    <property type="term" value="F:oxidoreductase activity"/>
    <property type="evidence" value="ECO:0007669"/>
    <property type="project" value="UniProtKB-KW"/>
</dbReference>
<evidence type="ECO:0000256" key="11">
    <source>
        <dbReference type="ARBA" id="ARBA00022989"/>
    </source>
</evidence>